<dbReference type="AlphaFoldDB" id="A0A9W6SIM3"/>
<organism evidence="1 2">
    <name type="scientific">Actinorhabdospora filicis</name>
    <dbReference type="NCBI Taxonomy" id="1785913"/>
    <lineage>
        <taxon>Bacteria</taxon>
        <taxon>Bacillati</taxon>
        <taxon>Actinomycetota</taxon>
        <taxon>Actinomycetes</taxon>
        <taxon>Micromonosporales</taxon>
        <taxon>Micromonosporaceae</taxon>
        <taxon>Actinorhabdospora</taxon>
    </lineage>
</organism>
<gene>
    <name evidence="1" type="ORF">Afil01_01480</name>
</gene>
<dbReference type="EMBL" id="BSTX01000001">
    <property type="protein sequence ID" value="GLZ75341.1"/>
    <property type="molecule type" value="Genomic_DNA"/>
</dbReference>
<proteinExistence type="predicted"/>
<comment type="caution">
    <text evidence="1">The sequence shown here is derived from an EMBL/GenBank/DDBJ whole genome shotgun (WGS) entry which is preliminary data.</text>
</comment>
<evidence type="ECO:0000313" key="2">
    <source>
        <dbReference type="Proteomes" id="UP001165079"/>
    </source>
</evidence>
<keyword evidence="2" id="KW-1185">Reference proteome</keyword>
<evidence type="ECO:0000313" key="1">
    <source>
        <dbReference type="EMBL" id="GLZ75341.1"/>
    </source>
</evidence>
<reference evidence="1" key="1">
    <citation type="submission" date="2023-03" db="EMBL/GenBank/DDBJ databases">
        <title>Actinorhabdospora filicis NBRC 111898.</title>
        <authorList>
            <person name="Ichikawa N."/>
            <person name="Sato H."/>
            <person name="Tonouchi N."/>
        </authorList>
    </citation>
    <scope>NUCLEOTIDE SEQUENCE</scope>
    <source>
        <strain evidence="1">NBRC 111898</strain>
    </source>
</reference>
<accession>A0A9W6SIM3</accession>
<name>A0A9W6SIM3_9ACTN</name>
<dbReference type="Proteomes" id="UP001165079">
    <property type="component" value="Unassembled WGS sequence"/>
</dbReference>
<sequence>MKALGSIADRVVRRFVPKASARAVCEYPVAGTCFNGLWFYCFRDRCDPAAGRYCTFSGYGC</sequence>
<dbReference type="RefSeq" id="WP_285660581.1">
    <property type="nucleotide sequence ID" value="NZ_BSTX01000001.1"/>
</dbReference>
<protein>
    <submittedName>
        <fullName evidence="1">Uncharacterized protein</fullName>
    </submittedName>
</protein>